<dbReference type="AlphaFoldDB" id="A0A6I4NJL8"/>
<protein>
    <submittedName>
        <fullName evidence="1">Uncharacterized protein</fullName>
    </submittedName>
</protein>
<name>A0A6I4NJL8_9FLAO</name>
<evidence type="ECO:0000313" key="2">
    <source>
        <dbReference type="Proteomes" id="UP000471501"/>
    </source>
</evidence>
<accession>A0A6I4NJL8</accession>
<comment type="caution">
    <text evidence="1">The sequence shown here is derived from an EMBL/GenBank/DDBJ whole genome shotgun (WGS) entry which is preliminary data.</text>
</comment>
<dbReference type="Proteomes" id="UP000471501">
    <property type="component" value="Unassembled WGS sequence"/>
</dbReference>
<sequence length="77" mass="9030">MDLQTRKINFVQEFLKLESEKAISHLEKLLQKETQSGSEFKPMSTKEFQKRIEISTKDSKNGRLTENSELISEIEKK</sequence>
<keyword evidence="2" id="KW-1185">Reference proteome</keyword>
<evidence type="ECO:0000313" key="1">
    <source>
        <dbReference type="EMBL" id="MWB94598.1"/>
    </source>
</evidence>
<dbReference type="EMBL" id="WSTB01000004">
    <property type="protein sequence ID" value="MWB94598.1"/>
    <property type="molecule type" value="Genomic_DNA"/>
</dbReference>
<dbReference type="RefSeq" id="WP_160374568.1">
    <property type="nucleotide sequence ID" value="NZ_WSTB01000004.1"/>
</dbReference>
<gene>
    <name evidence="1" type="ORF">GON26_09500</name>
</gene>
<organism evidence="1 2">
    <name type="scientific">Flavobacterium hydrocarbonoxydans</name>
    <dbReference type="NCBI Taxonomy" id="2683249"/>
    <lineage>
        <taxon>Bacteria</taxon>
        <taxon>Pseudomonadati</taxon>
        <taxon>Bacteroidota</taxon>
        <taxon>Flavobacteriia</taxon>
        <taxon>Flavobacteriales</taxon>
        <taxon>Flavobacteriaceae</taxon>
        <taxon>Flavobacterium</taxon>
    </lineage>
</organism>
<reference evidence="1 2" key="1">
    <citation type="submission" date="2019-12" db="EMBL/GenBank/DDBJ databases">
        <authorList>
            <person name="Kim Y.S."/>
        </authorList>
    </citation>
    <scope>NUCLEOTIDE SEQUENCE [LARGE SCALE GENOMIC DNA]</scope>
    <source>
        <strain evidence="1 2">GA093</strain>
    </source>
</reference>
<proteinExistence type="predicted"/>